<evidence type="ECO:0000259" key="3">
    <source>
        <dbReference type="PROSITE" id="PS50093"/>
    </source>
</evidence>
<reference evidence="4 5" key="1">
    <citation type="submission" date="2020-03" db="EMBL/GenBank/DDBJ databases">
        <title>Two novel Motilibacter sp.</title>
        <authorList>
            <person name="Liu S."/>
        </authorList>
    </citation>
    <scope>NUCLEOTIDE SEQUENCE [LARGE SCALE GENOMIC DNA]</scope>
    <source>
        <strain evidence="4 5">E257</strain>
    </source>
</reference>
<dbReference type="EMBL" id="JAANNP010000001">
    <property type="protein sequence ID" value="NHC13097.1"/>
    <property type="molecule type" value="Genomic_DNA"/>
</dbReference>
<feature type="region of interest" description="Disordered" evidence="1">
    <location>
        <begin position="654"/>
        <end position="684"/>
    </location>
</feature>
<dbReference type="SUPFAM" id="SSF51126">
    <property type="entry name" value="Pectin lyase-like"/>
    <property type="match status" value="2"/>
</dbReference>
<name>A0ABX0GTV0_9ACTN</name>
<feature type="compositionally biased region" description="Gly residues" evidence="1">
    <location>
        <begin position="669"/>
        <end position="679"/>
    </location>
</feature>
<keyword evidence="5" id="KW-1185">Reference proteome</keyword>
<evidence type="ECO:0000313" key="5">
    <source>
        <dbReference type="Proteomes" id="UP000800981"/>
    </source>
</evidence>
<dbReference type="NCBIfam" id="NF041518">
    <property type="entry name" value="choice_anch_Q"/>
    <property type="match status" value="2"/>
</dbReference>
<evidence type="ECO:0000256" key="2">
    <source>
        <dbReference type="SAM" id="SignalP"/>
    </source>
</evidence>
<evidence type="ECO:0000313" key="4">
    <source>
        <dbReference type="EMBL" id="NHC13097.1"/>
    </source>
</evidence>
<dbReference type="InterPro" id="IPR059226">
    <property type="entry name" value="Choice_anch_Q_dom"/>
</dbReference>
<dbReference type="PANTHER" id="PTHR11319:SF35">
    <property type="entry name" value="OUTER MEMBRANE PROTEIN PMPC-RELATED"/>
    <property type="match status" value="1"/>
</dbReference>
<comment type="caution">
    <text evidence="4">The sequence shown here is derived from an EMBL/GenBank/DDBJ whole genome shotgun (WGS) entry which is preliminary data.</text>
</comment>
<dbReference type="PANTHER" id="PTHR11319">
    <property type="entry name" value="G PROTEIN-COUPLED RECEPTOR-RELATED"/>
    <property type="match status" value="1"/>
</dbReference>
<dbReference type="SUPFAM" id="SSF49299">
    <property type="entry name" value="PKD domain"/>
    <property type="match status" value="1"/>
</dbReference>
<dbReference type="Proteomes" id="UP000800981">
    <property type="component" value="Unassembled WGS sequence"/>
</dbReference>
<evidence type="ECO:0000256" key="1">
    <source>
        <dbReference type="SAM" id="MobiDB-lite"/>
    </source>
</evidence>
<dbReference type="RefSeq" id="WP_166278570.1">
    <property type="nucleotide sequence ID" value="NZ_JAANNP010000001.1"/>
</dbReference>
<proteinExistence type="predicted"/>
<feature type="domain" description="PKD" evidence="3">
    <location>
        <begin position="883"/>
        <end position="935"/>
    </location>
</feature>
<accession>A0ABX0GTV0</accession>
<dbReference type="InterPro" id="IPR013783">
    <property type="entry name" value="Ig-like_fold"/>
</dbReference>
<dbReference type="InterPro" id="IPR006626">
    <property type="entry name" value="PbH1"/>
</dbReference>
<dbReference type="PROSITE" id="PS50093">
    <property type="entry name" value="PKD"/>
    <property type="match status" value="1"/>
</dbReference>
<gene>
    <name evidence="4" type="ORF">G9H71_04805</name>
</gene>
<sequence>MSARCAVSRPPTRSGRRLLALAAAVPLVLVVDAATLPPPAGAAAYTVNSLGDGGDAVPGNGVCETGPGNGVCTLRAALDEANAGAGADVVTVPAGTIAVGDVLEIDASVEVVGAGATTVLDGGGSAGVLRISAGAVTVRGLVVEDGDDSSAGGGVRVGGGTVELRDIVLRDNSGFTGGGGLYVGPAATVTVRRASIVDNHATGAFGGGLWNQGSAWVYDTLIAGNDSNRAGGVRNDGDLNLRNVTVSGNTVHSPDAGVGGISQNGFAFLNNVTVTLNTGSGNIAGSFRGGGIQTSSGRTTVMKNSIVSGNNGAGGPADCDGAFTADSRYNLLGDTTGCTLPASTATWKLGANPQLGPLANNGGPTRTHLPAAASPVVNAGAPVTPGGPAADACEAADQRGIPRLICDMGAVEREVAVPGTLTVNTTADAVDTLPGNGTCATGGGLCSLRAAVQESNGLPGRQTIEVPTGTYNLTIPSAGEGGIDPAAAGDLDLTDDVTILGADRAGTIVDANDHSRVFEVAPLQDADISHLTVRDGTDSSGGGISVVTADLTLDDVAVADNVSTGAGGGIGTSGIDEVLTITGSIVRDNTASFGDGGGIDASGTVQISDSLVHDNTASFAGGGMRLTGSSVVRRVTVRDNTTLAGPLSNGGGISASGATIEDSTVSGNDSGGHGGGVFGSGTTLRNSTVSGNTAATSGGGVSTSGTLTLVHATVTANTAVDNGEGAFAFGSSASISLRNTILYDPGDDAECSGVVPASAGGNIARDGSCGLTGAADQPATNPQLNALLDNGGPTRTHLPSVGSPAVDAASSAGVAADQRGVARPQGASFDIGAVEGSGAPALPLSVAGQTVPVGPNRPFAAAVAVVSAPGVPVSALSALIAWGDGTTSPGAVAGPAGAPAVFGSHAYAAPGSYMVTVTVTGPTGSVMTTSTVTVT</sequence>
<dbReference type="InterPro" id="IPR035986">
    <property type="entry name" value="PKD_dom_sf"/>
</dbReference>
<dbReference type="InterPro" id="IPR000601">
    <property type="entry name" value="PKD_dom"/>
</dbReference>
<dbReference type="InterPro" id="IPR011050">
    <property type="entry name" value="Pectin_lyase_fold/virulence"/>
</dbReference>
<keyword evidence="2" id="KW-0732">Signal</keyword>
<dbReference type="Gene3D" id="2.160.20.10">
    <property type="entry name" value="Single-stranded right-handed beta-helix, Pectin lyase-like"/>
    <property type="match status" value="2"/>
</dbReference>
<feature type="signal peptide" evidence="2">
    <location>
        <begin position="1"/>
        <end position="33"/>
    </location>
</feature>
<organism evidence="4 5">
    <name type="scientific">Motilibacter deserti</name>
    <dbReference type="NCBI Taxonomy" id="2714956"/>
    <lineage>
        <taxon>Bacteria</taxon>
        <taxon>Bacillati</taxon>
        <taxon>Actinomycetota</taxon>
        <taxon>Actinomycetes</taxon>
        <taxon>Motilibacterales</taxon>
        <taxon>Motilibacteraceae</taxon>
        <taxon>Motilibacter</taxon>
    </lineage>
</organism>
<dbReference type="SMART" id="SM00710">
    <property type="entry name" value="PbH1"/>
    <property type="match status" value="11"/>
</dbReference>
<dbReference type="Gene3D" id="2.60.40.10">
    <property type="entry name" value="Immunoglobulins"/>
    <property type="match status" value="1"/>
</dbReference>
<feature type="chain" id="PRO_5046403235" description="PKD domain-containing protein" evidence="2">
    <location>
        <begin position="34"/>
        <end position="935"/>
    </location>
</feature>
<protein>
    <recommendedName>
        <fullName evidence="3">PKD domain-containing protein</fullName>
    </recommendedName>
</protein>
<dbReference type="InterPro" id="IPR012334">
    <property type="entry name" value="Pectin_lyas_fold"/>
</dbReference>
<dbReference type="Pfam" id="PF00801">
    <property type="entry name" value="PKD"/>
    <property type="match status" value="1"/>
</dbReference>